<feature type="compositionally biased region" description="Basic and acidic residues" evidence="1">
    <location>
        <begin position="215"/>
        <end position="244"/>
    </location>
</feature>
<dbReference type="Proteomes" id="UP000730482">
    <property type="component" value="Unassembled WGS sequence"/>
</dbReference>
<feature type="compositionally biased region" description="Low complexity" evidence="1">
    <location>
        <begin position="192"/>
        <end position="207"/>
    </location>
</feature>
<name>A0ABS5KP13_9ACTN</name>
<protein>
    <submittedName>
        <fullName evidence="2">Uncharacterized protein</fullName>
    </submittedName>
</protein>
<evidence type="ECO:0000313" key="3">
    <source>
        <dbReference type="Proteomes" id="UP000730482"/>
    </source>
</evidence>
<evidence type="ECO:0000256" key="1">
    <source>
        <dbReference type="SAM" id="MobiDB-lite"/>
    </source>
</evidence>
<comment type="caution">
    <text evidence="2">The sequence shown here is derived from an EMBL/GenBank/DDBJ whole genome shotgun (WGS) entry which is preliminary data.</text>
</comment>
<sequence>MGIAHPGSPVRPRQFLLQQAARRDHLDTVPEPAERLTLRISTYFDNRPFPAAYRHIPDPESPQTLPARLTTPSRVLANGREEDESLRTSLDSLTTQIRARVQQLADRAITEQPTWIEDNRTAPRTPQQEAEWRGHVAVVAAYREQHRTTSEDPVRPLGPLVAADESDHLVHRQAEISVGRMLALSAEEAESTSRAPARSARSNTPRRQLAPARARGLEYDEPQHTSRRSVEHETHRTAEREIGY</sequence>
<feature type="region of interest" description="Disordered" evidence="1">
    <location>
        <begin position="187"/>
        <end position="244"/>
    </location>
</feature>
<dbReference type="RefSeq" id="WP_212009327.1">
    <property type="nucleotide sequence ID" value="NZ_JAAFYZ010000034.1"/>
</dbReference>
<accession>A0ABS5KP13</accession>
<reference evidence="2 3" key="1">
    <citation type="submission" date="2020-02" db="EMBL/GenBank/DDBJ databases">
        <title>Acidophilic actinobacteria isolated from forest soil.</title>
        <authorList>
            <person name="Golinska P."/>
        </authorList>
    </citation>
    <scope>NUCLEOTIDE SEQUENCE [LARGE SCALE GENOMIC DNA]</scope>
    <source>
        <strain evidence="2 3">NL8</strain>
    </source>
</reference>
<proteinExistence type="predicted"/>
<keyword evidence="3" id="KW-1185">Reference proteome</keyword>
<evidence type="ECO:0000313" key="2">
    <source>
        <dbReference type="EMBL" id="MBS2547746.1"/>
    </source>
</evidence>
<gene>
    <name evidence="2" type="ORF">KGQ19_12800</name>
</gene>
<organism evidence="2 3">
    <name type="scientific">Catenulispora pinistramenti</name>
    <dbReference type="NCBI Taxonomy" id="2705254"/>
    <lineage>
        <taxon>Bacteria</taxon>
        <taxon>Bacillati</taxon>
        <taxon>Actinomycetota</taxon>
        <taxon>Actinomycetes</taxon>
        <taxon>Catenulisporales</taxon>
        <taxon>Catenulisporaceae</taxon>
        <taxon>Catenulispora</taxon>
    </lineage>
</organism>
<dbReference type="EMBL" id="JAAFYZ010000034">
    <property type="protein sequence ID" value="MBS2547746.1"/>
    <property type="molecule type" value="Genomic_DNA"/>
</dbReference>